<dbReference type="RefSeq" id="WP_014261210.1">
    <property type="nucleotide sequence ID" value="NC_016629.1"/>
</dbReference>
<dbReference type="GO" id="GO:0042626">
    <property type="term" value="F:ATPase-coupled transmembrane transporter activity"/>
    <property type="evidence" value="ECO:0007669"/>
    <property type="project" value="TreeGrafter"/>
</dbReference>
<keyword evidence="1" id="KW-0813">Transport</keyword>
<dbReference type="GO" id="GO:0005524">
    <property type="term" value="F:ATP binding"/>
    <property type="evidence" value="ECO:0007669"/>
    <property type="project" value="UniProtKB-KW"/>
</dbReference>
<dbReference type="GO" id="GO:0016887">
    <property type="term" value="F:ATP hydrolysis activity"/>
    <property type="evidence" value="ECO:0007669"/>
    <property type="project" value="InterPro"/>
</dbReference>
<dbReference type="InterPro" id="IPR015856">
    <property type="entry name" value="ABC_transpr_CbiO/EcfA_su"/>
</dbReference>
<evidence type="ECO:0000259" key="4">
    <source>
        <dbReference type="PROSITE" id="PS50893"/>
    </source>
</evidence>
<sequence>MIHLADIHFTYDRTKVFQGISLRLERGLTLALVGANGSGKSTLLSLLAGLYVPDTGCLSVAGYASPGQEKAIRLLSGLVVQDADLQILGATVGEDLCLGLDPEDAVGMAEARRLAASFYLEELWEEPVQVLSWGQKRKLCIAAALRRKPKLLLLDEPFSGLDYPGMREMRSVLLANKAAKLTQVISAHDIEPLADIADLWAVLEKGRLVAWGTAAEVFPLLAGHHVRPPCSWQAGLGVRPWE</sequence>
<dbReference type="Gene3D" id="3.40.50.300">
    <property type="entry name" value="P-loop containing nucleotide triphosphate hydrolases"/>
    <property type="match status" value="1"/>
</dbReference>
<evidence type="ECO:0000313" key="6">
    <source>
        <dbReference type="Proteomes" id="UP000007844"/>
    </source>
</evidence>
<dbReference type="InterPro" id="IPR003593">
    <property type="entry name" value="AAA+_ATPase"/>
</dbReference>
<dbReference type="InterPro" id="IPR027417">
    <property type="entry name" value="P-loop_NTPase"/>
</dbReference>
<proteinExistence type="predicted"/>
<dbReference type="InterPro" id="IPR050095">
    <property type="entry name" value="ECF_ABC_transporter_ATP-bd"/>
</dbReference>
<dbReference type="InterPro" id="IPR003439">
    <property type="entry name" value="ABC_transporter-like_ATP-bd"/>
</dbReference>
<protein>
    <submittedName>
        <fullName evidence="5">ABC transporter related protein</fullName>
    </submittedName>
</protein>
<dbReference type="CDD" id="cd03225">
    <property type="entry name" value="ABC_cobalt_CbiO_domain1"/>
    <property type="match status" value="1"/>
</dbReference>
<dbReference type="STRING" id="690850.Desaf_3297"/>
<gene>
    <name evidence="5" type="ORF">Desaf_3297</name>
</gene>
<reference evidence="5 6" key="1">
    <citation type="journal article" date="2011" name="J. Bacteriol.">
        <title>Genome sequence of the mercury-methylating and pleomorphic Desulfovibrio africanus Strain Walvis Bay.</title>
        <authorList>
            <person name="Brown S.D."/>
            <person name="Wall J.D."/>
            <person name="Kucken A.M."/>
            <person name="Gilmour C.C."/>
            <person name="Podar M."/>
            <person name="Brandt C.C."/>
            <person name="Teshima H."/>
            <person name="Detter J.C."/>
            <person name="Han C.S."/>
            <person name="Land M.L."/>
            <person name="Lucas S."/>
            <person name="Han J."/>
            <person name="Pennacchio L."/>
            <person name="Nolan M."/>
            <person name="Pitluck S."/>
            <person name="Woyke T."/>
            <person name="Goodwin L."/>
            <person name="Palumbo A.V."/>
            <person name="Elias D.A."/>
        </authorList>
    </citation>
    <scope>NUCLEOTIDE SEQUENCE [LARGE SCALE GENOMIC DNA]</scope>
    <source>
        <strain evidence="5 6">Walvis Bay</strain>
    </source>
</reference>
<evidence type="ECO:0000313" key="5">
    <source>
        <dbReference type="EMBL" id="EGJ51587.1"/>
    </source>
</evidence>
<dbReference type="SMART" id="SM00382">
    <property type="entry name" value="AAA"/>
    <property type="match status" value="1"/>
</dbReference>
<dbReference type="GO" id="GO:0043190">
    <property type="term" value="C:ATP-binding cassette (ABC) transporter complex"/>
    <property type="evidence" value="ECO:0007669"/>
    <property type="project" value="TreeGrafter"/>
</dbReference>
<dbReference type="Proteomes" id="UP000007844">
    <property type="component" value="Chromosome"/>
</dbReference>
<evidence type="ECO:0000256" key="2">
    <source>
        <dbReference type="ARBA" id="ARBA00022741"/>
    </source>
</evidence>
<organism evidence="5 6">
    <name type="scientific">Desulfocurvibacter africanus subsp. africanus str. Walvis Bay</name>
    <dbReference type="NCBI Taxonomy" id="690850"/>
    <lineage>
        <taxon>Bacteria</taxon>
        <taxon>Pseudomonadati</taxon>
        <taxon>Thermodesulfobacteriota</taxon>
        <taxon>Desulfovibrionia</taxon>
        <taxon>Desulfovibrionales</taxon>
        <taxon>Desulfovibrionaceae</taxon>
        <taxon>Desulfocurvibacter</taxon>
    </lineage>
</organism>
<evidence type="ECO:0000256" key="1">
    <source>
        <dbReference type="ARBA" id="ARBA00022448"/>
    </source>
</evidence>
<dbReference type="HOGENOM" id="CLU_000604_1_2_7"/>
<dbReference type="PROSITE" id="PS50893">
    <property type="entry name" value="ABC_TRANSPORTER_2"/>
    <property type="match status" value="1"/>
</dbReference>
<dbReference type="Pfam" id="PF00005">
    <property type="entry name" value="ABC_tran"/>
    <property type="match status" value="1"/>
</dbReference>
<evidence type="ECO:0000256" key="3">
    <source>
        <dbReference type="ARBA" id="ARBA00022840"/>
    </source>
</evidence>
<dbReference type="PANTHER" id="PTHR43553">
    <property type="entry name" value="HEAVY METAL TRANSPORTER"/>
    <property type="match status" value="1"/>
</dbReference>
<dbReference type="AlphaFoldDB" id="F3Z445"/>
<dbReference type="SUPFAM" id="SSF52540">
    <property type="entry name" value="P-loop containing nucleoside triphosphate hydrolases"/>
    <property type="match status" value="1"/>
</dbReference>
<keyword evidence="2" id="KW-0547">Nucleotide-binding</keyword>
<accession>F3Z445</accession>
<feature type="domain" description="ABC transporter" evidence="4">
    <location>
        <begin position="2"/>
        <end position="230"/>
    </location>
</feature>
<dbReference type="KEGG" id="daf:Desaf_3297"/>
<dbReference type="EMBL" id="CP003221">
    <property type="protein sequence ID" value="EGJ51587.1"/>
    <property type="molecule type" value="Genomic_DNA"/>
</dbReference>
<dbReference type="eggNOG" id="COG1122">
    <property type="taxonomic scope" value="Bacteria"/>
</dbReference>
<keyword evidence="6" id="KW-1185">Reference proteome</keyword>
<keyword evidence="3" id="KW-0067">ATP-binding</keyword>
<name>F3Z445_DESAF</name>